<keyword evidence="1" id="KW-0732">Signal</keyword>
<name>A0A3P7K2D5_LITSI</name>
<evidence type="ECO:0000313" key="2">
    <source>
        <dbReference type="EMBL" id="VDM91682.1"/>
    </source>
</evidence>
<dbReference type="EMBL" id="UYRX01001579">
    <property type="protein sequence ID" value="VDM91682.1"/>
    <property type="molecule type" value="Genomic_DNA"/>
</dbReference>
<gene>
    <name evidence="2" type="ORF">NLS_LOCUS9422</name>
</gene>
<dbReference type="Proteomes" id="UP000277928">
    <property type="component" value="Unassembled WGS sequence"/>
</dbReference>
<evidence type="ECO:0000313" key="3">
    <source>
        <dbReference type="Proteomes" id="UP000277928"/>
    </source>
</evidence>
<feature type="chain" id="PRO_5018177506" description="EB domain-containing protein" evidence="1">
    <location>
        <begin position="19"/>
        <end position="289"/>
    </location>
</feature>
<evidence type="ECO:0008006" key="4">
    <source>
        <dbReference type="Google" id="ProtNLM"/>
    </source>
</evidence>
<dbReference type="OrthoDB" id="5846970at2759"/>
<dbReference type="STRING" id="42156.A0A3P7K2D5"/>
<feature type="signal peptide" evidence="1">
    <location>
        <begin position="1"/>
        <end position="18"/>
    </location>
</feature>
<reference evidence="2 3" key="1">
    <citation type="submission" date="2018-08" db="EMBL/GenBank/DDBJ databases">
        <authorList>
            <person name="Laetsch R D."/>
            <person name="Stevens L."/>
            <person name="Kumar S."/>
            <person name="Blaxter L. M."/>
        </authorList>
    </citation>
    <scope>NUCLEOTIDE SEQUENCE [LARGE SCALE GENOMIC DNA]</scope>
</reference>
<accession>A0A3P7K2D5</accession>
<sequence>MNIALAIFWWLLLPVVAAGSGSGSSVTARCMNGGKWIAHACTMDAQCEPYKAKETDRVACIESECCTVPCSNNGTFTGKTCQTSYDCLPSTEKVACLTGACCTVHEECPYNGEVVGLECNTSKSCECLAPGVPRYQLQKMMQIVLCLLAASVLAQNNLANFKCPANGYAVALGCSTSEQCTPYTINPVDCIGNACCIRANNSDQISPHPASLICSNNGTAVVIGCTKSEQCLPFTNEPVACLQGICCTVPQKCPNGGRVIGLQCTTSQSCVPLAGESPVQCLNSMCCTV</sequence>
<keyword evidence="3" id="KW-1185">Reference proteome</keyword>
<dbReference type="AlphaFoldDB" id="A0A3P7K2D5"/>
<evidence type="ECO:0000256" key="1">
    <source>
        <dbReference type="SAM" id="SignalP"/>
    </source>
</evidence>
<proteinExistence type="predicted"/>
<dbReference type="OMA" id="WIAHACT"/>
<organism evidence="2 3">
    <name type="scientific">Litomosoides sigmodontis</name>
    <name type="common">Filarial nematode worm</name>
    <dbReference type="NCBI Taxonomy" id="42156"/>
    <lineage>
        <taxon>Eukaryota</taxon>
        <taxon>Metazoa</taxon>
        <taxon>Ecdysozoa</taxon>
        <taxon>Nematoda</taxon>
        <taxon>Chromadorea</taxon>
        <taxon>Rhabditida</taxon>
        <taxon>Spirurina</taxon>
        <taxon>Spiruromorpha</taxon>
        <taxon>Filarioidea</taxon>
        <taxon>Onchocercidae</taxon>
        <taxon>Litomosoides</taxon>
    </lineage>
</organism>
<protein>
    <recommendedName>
        <fullName evidence="4">EB domain-containing protein</fullName>
    </recommendedName>
</protein>